<proteinExistence type="predicted"/>
<dbReference type="PANTHER" id="PTHR21723">
    <property type="entry name" value="RESISTANCE TO INHIBITORS OF CHOLINESTERASE PROTEIN 3 RIC3"/>
    <property type="match status" value="1"/>
</dbReference>
<evidence type="ECO:0000256" key="1">
    <source>
        <dbReference type="SAM" id="Phobius"/>
    </source>
</evidence>
<keyword evidence="1" id="KW-0812">Transmembrane</keyword>
<comment type="caution">
    <text evidence="2">The sequence shown here is derived from an EMBL/GenBank/DDBJ whole genome shotgun (WGS) entry which is preliminary data.</text>
</comment>
<reference evidence="2" key="1">
    <citation type="journal article" date="2023" name="Insect Mol. Biol.">
        <title>Genome sequencing provides insights into the evolution of gene families encoding plant cell wall-degrading enzymes in longhorned beetles.</title>
        <authorList>
            <person name="Shin N.R."/>
            <person name="Okamura Y."/>
            <person name="Kirsch R."/>
            <person name="Pauchet Y."/>
        </authorList>
    </citation>
    <scope>NUCLEOTIDE SEQUENCE</scope>
    <source>
        <strain evidence="2">RBIC_L_NR</strain>
    </source>
</reference>
<evidence type="ECO:0000313" key="2">
    <source>
        <dbReference type="EMBL" id="KAJ8967399.1"/>
    </source>
</evidence>
<keyword evidence="1" id="KW-0472">Membrane</keyword>
<name>A0AAV8ZPL8_9CUCU</name>
<dbReference type="InterPro" id="IPR026160">
    <property type="entry name" value="Ric3"/>
</dbReference>
<dbReference type="GO" id="GO:0034394">
    <property type="term" value="P:protein localization to cell surface"/>
    <property type="evidence" value="ECO:0007669"/>
    <property type="project" value="TreeGrafter"/>
</dbReference>
<dbReference type="GO" id="GO:0045202">
    <property type="term" value="C:synapse"/>
    <property type="evidence" value="ECO:0007669"/>
    <property type="project" value="GOC"/>
</dbReference>
<protein>
    <submittedName>
        <fullName evidence="2">Uncharacterized protein</fullName>
    </submittedName>
</protein>
<sequence>MTERLRSGSCTNSANISAKMANDLTPRKTMLILVIVVGCFAVLWPKVFYPMLVGSANQHIKPSPIDKTTGCCDVISETDVNTIKIMSELCRTIIKRDEDTPLTGREIVAKCQSAVLETCGIDISAVLQEQVRLGQSFKQILEEVRSLNGSLCIKQERPLQLRSELVHPAFRERGRAIPQPQTVTPSRPTPRIIEGRVIDVSK</sequence>
<dbReference type="PANTHER" id="PTHR21723:SF3">
    <property type="entry name" value="PROTEIN RIC-3"/>
    <property type="match status" value="1"/>
</dbReference>
<dbReference type="GO" id="GO:0043025">
    <property type="term" value="C:neuronal cell body"/>
    <property type="evidence" value="ECO:0007669"/>
    <property type="project" value="TreeGrafter"/>
</dbReference>
<dbReference type="GO" id="GO:0043005">
    <property type="term" value="C:neuron projection"/>
    <property type="evidence" value="ECO:0007669"/>
    <property type="project" value="TreeGrafter"/>
</dbReference>
<keyword evidence="1" id="KW-1133">Transmembrane helix</keyword>
<organism evidence="2 3">
    <name type="scientific">Rhamnusium bicolor</name>
    <dbReference type="NCBI Taxonomy" id="1586634"/>
    <lineage>
        <taxon>Eukaryota</taxon>
        <taxon>Metazoa</taxon>
        <taxon>Ecdysozoa</taxon>
        <taxon>Arthropoda</taxon>
        <taxon>Hexapoda</taxon>
        <taxon>Insecta</taxon>
        <taxon>Pterygota</taxon>
        <taxon>Neoptera</taxon>
        <taxon>Endopterygota</taxon>
        <taxon>Coleoptera</taxon>
        <taxon>Polyphaga</taxon>
        <taxon>Cucujiformia</taxon>
        <taxon>Chrysomeloidea</taxon>
        <taxon>Cerambycidae</taxon>
        <taxon>Lepturinae</taxon>
        <taxon>Rhagiini</taxon>
        <taxon>Rhamnusium</taxon>
    </lineage>
</organism>
<dbReference type="AlphaFoldDB" id="A0AAV8ZPL8"/>
<gene>
    <name evidence="2" type="ORF">NQ314_002906</name>
</gene>
<accession>A0AAV8ZPL8</accession>
<evidence type="ECO:0000313" key="3">
    <source>
        <dbReference type="Proteomes" id="UP001162156"/>
    </source>
</evidence>
<keyword evidence="3" id="KW-1185">Reference proteome</keyword>
<feature type="transmembrane region" description="Helical" evidence="1">
    <location>
        <begin position="29"/>
        <end position="49"/>
    </location>
</feature>
<dbReference type="GO" id="GO:0007271">
    <property type="term" value="P:synaptic transmission, cholinergic"/>
    <property type="evidence" value="ECO:0007669"/>
    <property type="project" value="TreeGrafter"/>
</dbReference>
<dbReference type="EMBL" id="JANEYF010000856">
    <property type="protein sequence ID" value="KAJ8967399.1"/>
    <property type="molecule type" value="Genomic_DNA"/>
</dbReference>
<dbReference type="Proteomes" id="UP001162156">
    <property type="component" value="Unassembled WGS sequence"/>
</dbReference>